<organism evidence="1 2">
    <name type="scientific">Racocetra fulgida</name>
    <dbReference type="NCBI Taxonomy" id="60492"/>
    <lineage>
        <taxon>Eukaryota</taxon>
        <taxon>Fungi</taxon>
        <taxon>Fungi incertae sedis</taxon>
        <taxon>Mucoromycota</taxon>
        <taxon>Glomeromycotina</taxon>
        <taxon>Glomeromycetes</taxon>
        <taxon>Diversisporales</taxon>
        <taxon>Gigasporaceae</taxon>
        <taxon>Racocetra</taxon>
    </lineage>
</organism>
<sequence>LKIHLSSILEELVSEKKEKINNIDMTIKNQKGIGNMLAALQTEVAESANELIRINNLTQPKSLVIKSHTYNQEQKIELKEFFFKEKKNNVTHTC</sequence>
<protein>
    <submittedName>
        <fullName evidence="1">19011_t:CDS:1</fullName>
    </submittedName>
</protein>
<evidence type="ECO:0000313" key="1">
    <source>
        <dbReference type="EMBL" id="CAG8469661.1"/>
    </source>
</evidence>
<proteinExistence type="predicted"/>
<dbReference type="Proteomes" id="UP000789396">
    <property type="component" value="Unassembled WGS sequence"/>
</dbReference>
<feature type="non-terminal residue" evidence="1">
    <location>
        <position position="94"/>
    </location>
</feature>
<dbReference type="AlphaFoldDB" id="A0A9N8W0H9"/>
<gene>
    <name evidence="1" type="ORF">RFULGI_LOCUS1061</name>
</gene>
<name>A0A9N8W0H9_9GLOM</name>
<reference evidence="1" key="1">
    <citation type="submission" date="2021-06" db="EMBL/GenBank/DDBJ databases">
        <authorList>
            <person name="Kallberg Y."/>
            <person name="Tangrot J."/>
            <person name="Rosling A."/>
        </authorList>
    </citation>
    <scope>NUCLEOTIDE SEQUENCE</scope>
    <source>
        <strain evidence="1">IN212</strain>
    </source>
</reference>
<dbReference type="EMBL" id="CAJVPZ010000566">
    <property type="protein sequence ID" value="CAG8469661.1"/>
    <property type="molecule type" value="Genomic_DNA"/>
</dbReference>
<keyword evidence="2" id="KW-1185">Reference proteome</keyword>
<evidence type="ECO:0000313" key="2">
    <source>
        <dbReference type="Proteomes" id="UP000789396"/>
    </source>
</evidence>
<accession>A0A9N8W0H9</accession>
<comment type="caution">
    <text evidence="1">The sequence shown here is derived from an EMBL/GenBank/DDBJ whole genome shotgun (WGS) entry which is preliminary data.</text>
</comment>